<feature type="region of interest" description="Disordered" evidence="2">
    <location>
        <begin position="14"/>
        <end position="40"/>
    </location>
</feature>
<evidence type="ECO:0000256" key="1">
    <source>
        <dbReference type="ARBA" id="ARBA00022729"/>
    </source>
</evidence>
<dbReference type="PANTHER" id="PTHR43037">
    <property type="entry name" value="UNNAMED PRODUCT-RELATED"/>
    <property type="match status" value="1"/>
</dbReference>
<evidence type="ECO:0000259" key="3">
    <source>
        <dbReference type="Pfam" id="PF02230"/>
    </source>
</evidence>
<dbReference type="InterPro" id="IPR029058">
    <property type="entry name" value="AB_hydrolase_fold"/>
</dbReference>
<dbReference type="PANTHER" id="PTHR43037:SF1">
    <property type="entry name" value="BLL1128 PROTEIN"/>
    <property type="match status" value="1"/>
</dbReference>
<sequence>MAVACVLSGCAAEPVPPANPSAAATRTPAAASAEQPVRKAGTVEGTLRSGGTRRSYLLHRPEATSARLPLLICLHGRGGNAADMPAVTRFDREAAGMLVVYPQGLDRQWDDGAGLDRDVRFLRELIGHLAATEGADAERVYITGFSNGAGMALRFAAEQPGLVKGVGAVAGQLPPKIEPRGAVPLLLIHGDRDPVRPFAGLPESSITGTGADRPTAGIGAEPTAEIFARAADAGDERRQDVPDKVPDDGTSLRRLTWSGGTAPVELIIIRGGGHRWPGRPGVPRLNENGVVSEEIDVSRTIVDFFAGRNRP</sequence>
<dbReference type="InterPro" id="IPR050955">
    <property type="entry name" value="Plant_Biomass_Hydrol_Est"/>
</dbReference>
<keyword evidence="5" id="KW-1185">Reference proteome</keyword>
<evidence type="ECO:0000256" key="2">
    <source>
        <dbReference type="SAM" id="MobiDB-lite"/>
    </source>
</evidence>
<comment type="caution">
    <text evidence="4">The sequence shown here is derived from an EMBL/GenBank/DDBJ whole genome shotgun (WGS) entry which is preliminary data.</text>
</comment>
<feature type="compositionally biased region" description="Low complexity" evidence="2">
    <location>
        <begin position="20"/>
        <end position="33"/>
    </location>
</feature>
<keyword evidence="1" id="KW-0732">Signal</keyword>
<feature type="domain" description="Phospholipase/carboxylesterase/thioesterase" evidence="3">
    <location>
        <begin position="110"/>
        <end position="199"/>
    </location>
</feature>
<proteinExistence type="predicted"/>
<reference evidence="4 5" key="1">
    <citation type="submission" date="2020-08" db="EMBL/GenBank/DDBJ databases">
        <title>Sequencing the genomes of 1000 actinobacteria strains.</title>
        <authorList>
            <person name="Klenk H.-P."/>
        </authorList>
    </citation>
    <scope>NUCLEOTIDE SEQUENCE [LARGE SCALE GENOMIC DNA]</scope>
    <source>
        <strain evidence="4 5">DSM 46887</strain>
    </source>
</reference>
<name>A0A7W9IB49_9ACTN</name>
<evidence type="ECO:0000313" key="4">
    <source>
        <dbReference type="EMBL" id="MBB5817487.1"/>
    </source>
</evidence>
<dbReference type="GO" id="GO:0016787">
    <property type="term" value="F:hydrolase activity"/>
    <property type="evidence" value="ECO:0007669"/>
    <property type="project" value="InterPro"/>
</dbReference>
<dbReference type="InterPro" id="IPR003140">
    <property type="entry name" value="PLipase/COase/thioEstase"/>
</dbReference>
<protein>
    <submittedName>
        <fullName evidence="4">Polyhydroxybutyrate depolymerase</fullName>
    </submittedName>
</protein>
<gene>
    <name evidence="4" type="ORF">F4562_000549</name>
</gene>
<evidence type="ECO:0000313" key="5">
    <source>
        <dbReference type="Proteomes" id="UP000540685"/>
    </source>
</evidence>
<dbReference type="Proteomes" id="UP000540685">
    <property type="component" value="Unassembled WGS sequence"/>
</dbReference>
<dbReference type="SUPFAM" id="SSF53474">
    <property type="entry name" value="alpha/beta-Hydrolases"/>
    <property type="match status" value="1"/>
</dbReference>
<organism evidence="4 5">
    <name type="scientific">Streptosporangium becharense</name>
    <dbReference type="NCBI Taxonomy" id="1816182"/>
    <lineage>
        <taxon>Bacteria</taxon>
        <taxon>Bacillati</taxon>
        <taxon>Actinomycetota</taxon>
        <taxon>Actinomycetes</taxon>
        <taxon>Streptosporangiales</taxon>
        <taxon>Streptosporangiaceae</taxon>
        <taxon>Streptosporangium</taxon>
    </lineage>
</organism>
<accession>A0A7W9IB49</accession>
<dbReference type="AlphaFoldDB" id="A0A7W9IB49"/>
<dbReference type="Gene3D" id="3.40.50.1820">
    <property type="entry name" value="alpha/beta hydrolase"/>
    <property type="match status" value="1"/>
</dbReference>
<dbReference type="Pfam" id="PF02230">
    <property type="entry name" value="Abhydrolase_2"/>
    <property type="match status" value="1"/>
</dbReference>
<dbReference type="RefSeq" id="WP_184540634.1">
    <property type="nucleotide sequence ID" value="NZ_JACHMP010000001.1"/>
</dbReference>
<dbReference type="EMBL" id="JACHMP010000001">
    <property type="protein sequence ID" value="MBB5817487.1"/>
    <property type="molecule type" value="Genomic_DNA"/>
</dbReference>